<sequence>MASRAAKRGARGKVPEDTFECSPCFSRSFFVPRNFWRYPGDLTVEGSSFLFLRNKMGQKLTVEERRNIKREVYMIYPGLEQQLEMAFTCHDLQHEGKLPYTTLEPIIRHLLMQYGLIEYVTRFSDSEGCLDANQIRAELNEFGVNTGGLCCGSSLTLEDFKSLAVIWLRKILDCHADDQAVWMAKLKAEQEEQAEAYTRAMREFQDTFTQQHALYQQGLQEQQKQINDWNKLLEDAQKTQQTIYEQEVRRMEEARLKEATAAEEAMKEQIDLISQYKEKLEKIAAADTSGKCFVYPAAATPYGACASAGAQEPTRRRRVKKEHPSRACC</sequence>
<name>A0A7J6JY93_TOXGO</name>
<reference evidence="3 4" key="1">
    <citation type="submission" date="2020-03" db="EMBL/GenBank/DDBJ databases">
        <title>Genome sequence of Toxoplasma gondii RH-88 strain.</title>
        <authorList>
            <person name="Lorenzi H.A."/>
            <person name="Venepally P."/>
            <person name="Rozenberg A."/>
            <person name="Sibley D."/>
        </authorList>
    </citation>
    <scope>NUCLEOTIDE SEQUENCE [LARGE SCALE GENOMIC DNA]</scope>
    <source>
        <strain evidence="3 4">RH-88</strain>
    </source>
</reference>
<keyword evidence="4" id="KW-1185">Reference proteome</keyword>
<evidence type="ECO:0000256" key="2">
    <source>
        <dbReference type="SAM" id="MobiDB-lite"/>
    </source>
</evidence>
<evidence type="ECO:0000313" key="4">
    <source>
        <dbReference type="Proteomes" id="UP000557509"/>
    </source>
</evidence>
<protein>
    <submittedName>
        <fullName evidence="3">Uncharacterized protein</fullName>
    </submittedName>
</protein>
<organism evidence="3 4">
    <name type="scientific">Toxoplasma gondii</name>
    <dbReference type="NCBI Taxonomy" id="5811"/>
    <lineage>
        <taxon>Eukaryota</taxon>
        <taxon>Sar</taxon>
        <taxon>Alveolata</taxon>
        <taxon>Apicomplexa</taxon>
        <taxon>Conoidasida</taxon>
        <taxon>Coccidia</taxon>
        <taxon>Eucoccidiorida</taxon>
        <taxon>Eimeriorina</taxon>
        <taxon>Sarcocystidae</taxon>
        <taxon>Toxoplasma</taxon>
    </lineage>
</organism>
<accession>A0A7J6JY93</accession>
<gene>
    <name evidence="3" type="ORF">TGRH88_052520</name>
</gene>
<dbReference type="VEuPathDB" id="ToxoDB:TGME49_313380"/>
<dbReference type="Proteomes" id="UP000557509">
    <property type="component" value="Unassembled WGS sequence"/>
</dbReference>
<proteinExistence type="predicted"/>
<evidence type="ECO:0000313" key="3">
    <source>
        <dbReference type="EMBL" id="KAF4639480.1"/>
    </source>
</evidence>
<feature type="coiled-coil region" evidence="1">
    <location>
        <begin position="183"/>
        <end position="286"/>
    </location>
</feature>
<feature type="region of interest" description="Disordered" evidence="2">
    <location>
        <begin position="308"/>
        <end position="329"/>
    </location>
</feature>
<evidence type="ECO:0000256" key="1">
    <source>
        <dbReference type="SAM" id="Coils"/>
    </source>
</evidence>
<dbReference type="AlphaFoldDB" id="A0A7J6JY93"/>
<dbReference type="EMBL" id="JAAUHK010000196">
    <property type="protein sequence ID" value="KAF4639480.1"/>
    <property type="molecule type" value="Genomic_DNA"/>
</dbReference>
<keyword evidence="1" id="KW-0175">Coiled coil</keyword>
<comment type="caution">
    <text evidence="3">The sequence shown here is derived from an EMBL/GenBank/DDBJ whole genome shotgun (WGS) entry which is preliminary data.</text>
</comment>